<sequence>MSSKSNRSTTQATDQTYSILSCIISVELGAVLGRDTTSLVFDPDMGHQVLNMTSFSIAHIHKGGLHVRATYFPEYGIARVDETTSNIDHLNDVAAQGAVCVAEPGTCARPSHLGYSSIFMCNQLDHPIQTMCIVLINATTALSTACRFGNDYTYGYLTNTTSGPDSYPYVVALGDDYAFGSH</sequence>
<organism evidence="1 2">
    <name type="scientific">Aspergillus pseudodeflectus</name>
    <dbReference type="NCBI Taxonomy" id="176178"/>
    <lineage>
        <taxon>Eukaryota</taxon>
        <taxon>Fungi</taxon>
        <taxon>Dikarya</taxon>
        <taxon>Ascomycota</taxon>
        <taxon>Pezizomycotina</taxon>
        <taxon>Eurotiomycetes</taxon>
        <taxon>Eurotiomycetidae</taxon>
        <taxon>Eurotiales</taxon>
        <taxon>Aspergillaceae</taxon>
        <taxon>Aspergillus</taxon>
        <taxon>Aspergillus subgen. Nidulantes</taxon>
    </lineage>
</organism>
<reference evidence="1 2" key="1">
    <citation type="submission" date="2024-07" db="EMBL/GenBank/DDBJ databases">
        <title>Section-level genome sequencing and comparative genomics of Aspergillus sections Usti and Cavernicolus.</title>
        <authorList>
            <consortium name="Lawrence Berkeley National Laboratory"/>
            <person name="Nybo J.L."/>
            <person name="Vesth T.C."/>
            <person name="Theobald S."/>
            <person name="Frisvad J.C."/>
            <person name="Larsen T.O."/>
            <person name="Kjaerboelling I."/>
            <person name="Rothschild-Mancinelli K."/>
            <person name="Lyhne E.K."/>
            <person name="Kogle M.E."/>
            <person name="Barry K."/>
            <person name="Clum A."/>
            <person name="Na H."/>
            <person name="Ledsgaard L."/>
            <person name="Lin J."/>
            <person name="Lipzen A."/>
            <person name="Kuo A."/>
            <person name="Riley R."/>
            <person name="Mondo S."/>
            <person name="LaButti K."/>
            <person name="Haridas S."/>
            <person name="Pangalinan J."/>
            <person name="Salamov A.A."/>
            <person name="Simmons B.A."/>
            <person name="Magnuson J.K."/>
            <person name="Chen J."/>
            <person name="Drula E."/>
            <person name="Henrissat B."/>
            <person name="Wiebenga A."/>
            <person name="Lubbers R.J."/>
            <person name="Gomes A.C."/>
            <person name="Macurrencykelacurrency M.R."/>
            <person name="Stajich J."/>
            <person name="Grigoriev I.V."/>
            <person name="Mortensen U.H."/>
            <person name="De vries R.P."/>
            <person name="Baker S.E."/>
            <person name="Andersen M.R."/>
        </authorList>
    </citation>
    <scope>NUCLEOTIDE SEQUENCE [LARGE SCALE GENOMIC DNA]</scope>
    <source>
        <strain evidence="1 2">CBS 756.74</strain>
    </source>
</reference>
<evidence type="ECO:0000313" key="1">
    <source>
        <dbReference type="EMBL" id="KAL2837038.1"/>
    </source>
</evidence>
<name>A0ABR4JAH0_9EURO</name>
<keyword evidence="2" id="KW-1185">Reference proteome</keyword>
<evidence type="ECO:0000313" key="2">
    <source>
        <dbReference type="Proteomes" id="UP001610444"/>
    </source>
</evidence>
<dbReference type="RefSeq" id="XP_070892369.1">
    <property type="nucleotide sequence ID" value="XM_071043756.1"/>
</dbReference>
<proteinExistence type="predicted"/>
<gene>
    <name evidence="1" type="ORF">BJX68DRAFT_259727</name>
</gene>
<comment type="caution">
    <text evidence="1">The sequence shown here is derived from an EMBL/GenBank/DDBJ whole genome shotgun (WGS) entry which is preliminary data.</text>
</comment>
<protein>
    <submittedName>
        <fullName evidence="1">Uncharacterized protein</fullName>
    </submittedName>
</protein>
<dbReference type="EMBL" id="JBFXLR010000104">
    <property type="protein sequence ID" value="KAL2837038.1"/>
    <property type="molecule type" value="Genomic_DNA"/>
</dbReference>
<accession>A0ABR4JAH0</accession>
<dbReference type="GeneID" id="98158920"/>
<dbReference type="Proteomes" id="UP001610444">
    <property type="component" value="Unassembled WGS sequence"/>
</dbReference>